<proteinExistence type="inferred from homology"/>
<organism evidence="16 17">
    <name type="scientific">Actinoplanes nipponensis</name>
    <dbReference type="NCBI Taxonomy" id="135950"/>
    <lineage>
        <taxon>Bacteria</taxon>
        <taxon>Bacillati</taxon>
        <taxon>Actinomycetota</taxon>
        <taxon>Actinomycetes</taxon>
        <taxon>Micromonosporales</taxon>
        <taxon>Micromonosporaceae</taxon>
        <taxon>Actinoplanes</taxon>
    </lineage>
</organism>
<dbReference type="RefSeq" id="WP_203766787.1">
    <property type="nucleotide sequence ID" value="NZ_BAAAYJ010000061.1"/>
</dbReference>
<comment type="caution">
    <text evidence="16">The sequence shown here is derived from an EMBL/GenBank/DDBJ whole genome shotgun (WGS) entry which is preliminary data.</text>
</comment>
<dbReference type="SUPFAM" id="SSF53244">
    <property type="entry name" value="MurD-like peptide ligases, peptide-binding domain"/>
    <property type="match status" value="1"/>
</dbReference>
<dbReference type="PROSITE" id="PS50975">
    <property type="entry name" value="ATP_GRASP"/>
    <property type="match status" value="1"/>
</dbReference>
<accession>A0A919JFB7</accession>
<evidence type="ECO:0000256" key="9">
    <source>
        <dbReference type="ARBA" id="ARBA00022840"/>
    </source>
</evidence>
<dbReference type="GO" id="GO:0071160">
    <property type="term" value="F:cyanophycin synthetase activity (L-aspartate-adding)"/>
    <property type="evidence" value="ECO:0007669"/>
    <property type="project" value="UniProtKB-EC"/>
</dbReference>
<dbReference type="Pfam" id="PF08245">
    <property type="entry name" value="Mur_ligase_M"/>
    <property type="match status" value="1"/>
</dbReference>
<dbReference type="EMBL" id="BOMQ01000024">
    <property type="protein sequence ID" value="GIE48295.1"/>
    <property type="molecule type" value="Genomic_DNA"/>
</dbReference>
<evidence type="ECO:0000256" key="8">
    <source>
        <dbReference type="ARBA" id="ARBA00022741"/>
    </source>
</evidence>
<gene>
    <name evidence="16" type="ORF">Ani05nite_18290</name>
</gene>
<evidence type="ECO:0000259" key="15">
    <source>
        <dbReference type="PROSITE" id="PS50975"/>
    </source>
</evidence>
<evidence type="ECO:0000256" key="7">
    <source>
        <dbReference type="ARBA" id="ARBA00022598"/>
    </source>
</evidence>
<evidence type="ECO:0000313" key="17">
    <source>
        <dbReference type="Proteomes" id="UP000647172"/>
    </source>
</evidence>
<feature type="domain" description="ATP-grasp" evidence="15">
    <location>
        <begin position="227"/>
        <end position="483"/>
    </location>
</feature>
<name>A0A919JFB7_9ACTN</name>
<dbReference type="GO" id="GO:0004326">
    <property type="term" value="F:tetrahydrofolylpolyglutamate synthase activity"/>
    <property type="evidence" value="ECO:0007669"/>
    <property type="project" value="InterPro"/>
</dbReference>
<dbReference type="Gene3D" id="3.30.470.20">
    <property type="entry name" value="ATP-grasp fold, B domain"/>
    <property type="match status" value="1"/>
</dbReference>
<evidence type="ECO:0000256" key="3">
    <source>
        <dbReference type="ARBA" id="ARBA00011738"/>
    </source>
</evidence>
<dbReference type="InterPro" id="IPR004101">
    <property type="entry name" value="Mur_ligase_C"/>
</dbReference>
<comment type="similarity">
    <text evidence="2">In the C-terminal section; belongs to the MurCDEF family.</text>
</comment>
<dbReference type="PANTHER" id="PTHR23135">
    <property type="entry name" value="MUR LIGASE FAMILY MEMBER"/>
    <property type="match status" value="1"/>
</dbReference>
<comment type="function">
    <text evidence="1">Catalyzes the ATP-dependent polymerization of arginine and aspartate to multi-L-arginyl-poly-L-aspartic acid (cyanophycin; a water-insoluble reserve polymer).</text>
</comment>
<dbReference type="PANTHER" id="PTHR23135:SF18">
    <property type="entry name" value="CYANOPHYCIN SYNTHETASE"/>
    <property type="match status" value="1"/>
</dbReference>
<dbReference type="InterPro" id="IPR018109">
    <property type="entry name" value="Folylpolyglutamate_synth_CS"/>
</dbReference>
<evidence type="ECO:0000256" key="13">
    <source>
        <dbReference type="PROSITE-ProRule" id="PRU00409"/>
    </source>
</evidence>
<comment type="catalytic activity">
    <reaction evidence="11">
        <text>[L-4-(L-arginin-2-N-yl)aspartate](n)-L-aspartate + L-arginine + ATP = [L-4-(L-arginin-2-N-yl)aspartate](n+1) + ADP + phosphate + H(+)</text>
        <dbReference type="Rhea" id="RHEA:23888"/>
        <dbReference type="Rhea" id="RHEA-COMP:13732"/>
        <dbReference type="Rhea" id="RHEA-COMP:13733"/>
        <dbReference type="ChEBI" id="CHEBI:15378"/>
        <dbReference type="ChEBI" id="CHEBI:30616"/>
        <dbReference type="ChEBI" id="CHEBI:32682"/>
        <dbReference type="ChEBI" id="CHEBI:43474"/>
        <dbReference type="ChEBI" id="CHEBI:137986"/>
        <dbReference type="ChEBI" id="CHEBI:137990"/>
        <dbReference type="ChEBI" id="CHEBI:456216"/>
        <dbReference type="EC" id="6.3.2.30"/>
    </reaction>
</comment>
<keyword evidence="9 13" id="KW-0067">ATP-binding</keyword>
<dbReference type="NCBIfam" id="TIGR02068">
    <property type="entry name" value="cya_phycin_syn"/>
    <property type="match status" value="1"/>
</dbReference>
<keyword evidence="7" id="KW-0436">Ligase</keyword>
<dbReference type="GO" id="GO:0005524">
    <property type="term" value="F:ATP binding"/>
    <property type="evidence" value="ECO:0007669"/>
    <property type="project" value="UniProtKB-UniRule"/>
</dbReference>
<dbReference type="InterPro" id="IPR011810">
    <property type="entry name" value="Cya_phycin_syn"/>
</dbReference>
<evidence type="ECO:0000256" key="4">
    <source>
        <dbReference type="ARBA" id="ARBA00012968"/>
    </source>
</evidence>
<dbReference type="InterPro" id="IPR036615">
    <property type="entry name" value="Mur_ligase_C_dom_sf"/>
</dbReference>
<dbReference type="Pfam" id="PF18921">
    <property type="entry name" value="Cyanophycin_syn"/>
    <property type="match status" value="1"/>
</dbReference>
<comment type="subunit">
    <text evidence="3">Homodimer.</text>
</comment>
<evidence type="ECO:0000256" key="10">
    <source>
        <dbReference type="ARBA" id="ARBA00031353"/>
    </source>
</evidence>
<dbReference type="AlphaFoldDB" id="A0A919JFB7"/>
<dbReference type="Gene3D" id="3.40.1190.10">
    <property type="entry name" value="Mur-like, catalytic domain"/>
    <property type="match status" value="1"/>
</dbReference>
<dbReference type="SUPFAM" id="SSF56059">
    <property type="entry name" value="Glutathione synthetase ATP-binding domain-like"/>
    <property type="match status" value="1"/>
</dbReference>
<dbReference type="Gene3D" id="3.30.1490.20">
    <property type="entry name" value="ATP-grasp fold, A domain"/>
    <property type="match status" value="1"/>
</dbReference>
<dbReference type="Proteomes" id="UP000647172">
    <property type="component" value="Unassembled WGS sequence"/>
</dbReference>
<dbReference type="EC" id="6.3.2.30" evidence="4"/>
<evidence type="ECO:0000256" key="12">
    <source>
        <dbReference type="ARBA" id="ARBA00048425"/>
    </source>
</evidence>
<dbReference type="InterPro" id="IPR011761">
    <property type="entry name" value="ATP-grasp"/>
</dbReference>
<reference evidence="16" key="1">
    <citation type="submission" date="2021-01" db="EMBL/GenBank/DDBJ databases">
        <title>Whole genome shotgun sequence of Actinoplanes nipponensis NBRC 14063.</title>
        <authorList>
            <person name="Komaki H."/>
            <person name="Tamura T."/>
        </authorList>
    </citation>
    <scope>NUCLEOTIDE SEQUENCE</scope>
    <source>
        <strain evidence="16">NBRC 14063</strain>
    </source>
</reference>
<protein>
    <recommendedName>
        <fullName evidence="6">Cyanophycin synthetase</fullName>
        <ecNumber evidence="5">6.3.2.29</ecNumber>
        <ecNumber evidence="4">6.3.2.30</ecNumber>
    </recommendedName>
    <alternativeName>
        <fullName evidence="10">Cyanophycin synthase</fullName>
    </alternativeName>
</protein>
<evidence type="ECO:0000313" key="16">
    <source>
        <dbReference type="EMBL" id="GIE48295.1"/>
    </source>
</evidence>
<dbReference type="PROSITE" id="PS01011">
    <property type="entry name" value="FOLYLPOLYGLU_SYNT_1"/>
    <property type="match status" value="1"/>
</dbReference>
<dbReference type="InterPro" id="IPR036565">
    <property type="entry name" value="Mur-like_cat_sf"/>
</dbReference>
<evidence type="ECO:0000256" key="1">
    <source>
        <dbReference type="ARBA" id="ARBA00003184"/>
    </source>
</evidence>
<dbReference type="NCBIfam" id="NF010623">
    <property type="entry name" value="PRK14016.1"/>
    <property type="match status" value="1"/>
</dbReference>
<dbReference type="InterPro" id="IPR013221">
    <property type="entry name" value="Mur_ligase_cen"/>
</dbReference>
<evidence type="ECO:0000256" key="14">
    <source>
        <dbReference type="SAM" id="MobiDB-lite"/>
    </source>
</evidence>
<keyword evidence="8 13" id="KW-0547">Nucleotide-binding</keyword>
<dbReference type="InterPro" id="IPR013815">
    <property type="entry name" value="ATP_grasp_subdomain_1"/>
</dbReference>
<evidence type="ECO:0000256" key="11">
    <source>
        <dbReference type="ARBA" id="ARBA00048094"/>
    </source>
</evidence>
<dbReference type="Pfam" id="PF02875">
    <property type="entry name" value="Mur_ligase_C"/>
    <property type="match status" value="1"/>
</dbReference>
<feature type="region of interest" description="Disordered" evidence="14">
    <location>
        <begin position="897"/>
        <end position="919"/>
    </location>
</feature>
<dbReference type="SUPFAM" id="SSF53623">
    <property type="entry name" value="MurD-like peptide ligases, catalytic domain"/>
    <property type="match status" value="1"/>
</dbReference>
<dbReference type="GO" id="GO:0046872">
    <property type="term" value="F:metal ion binding"/>
    <property type="evidence" value="ECO:0007669"/>
    <property type="project" value="InterPro"/>
</dbReference>
<keyword evidence="17" id="KW-1185">Reference proteome</keyword>
<evidence type="ECO:0000256" key="2">
    <source>
        <dbReference type="ARBA" id="ARBA00009060"/>
    </source>
</evidence>
<sequence length="919" mass="95648">MKIIGIRRLRGPNVHLSRPAIVARVRLDALTGRETSDVAGFTERILRSLPGLAEHHCAAGAPGGFVSRMRGGTYFGHVTEHVAIELSHRIGRDVSFGRTVAAGEPGLYDLIIECPVDESPESTLPAELLATAVSLVCSVAGGEPVPAATLGEHLAALAALAEREATGPSTRSIIAAARRRGIPVERYADLSLLRLGWGTRRRLAWAAMTDRTSGVGVDIAADKQVTRRLLEDAGVPVAPGGAARTVEEAIGLLGTLGAPVVVKPRQGRQGEHVVLNLRTAEEVARAYAAAGGDVVVERQLGGRDYRALIVAGELVAAAERVAAHVVGDGKSTVAELVASTNADPRRGVGHARVLTRIELDDTARTALERQGCTPETVPAAGRQVWLRDNANLSTGGTGSDVTDRVHPDVARLCVRVAALVGLDIAGIDLRLADIAAPLPPTGEQAGPAAGVIEVNAVPGLRMHLAPVRGRARDVGDAIVRAMFPGGSDGRIPTVAVTGTNGKTTVTRLTAYLLAGTGLRVGTATSDGVSIDGRLVYAGDATGPRSAQMVLGDPGVQAAVLETARGGTLRRGLGYDWTDVGVLTTITADHLGQDGLDSIEDLAHVKALVAERVRDGGTLVLNADDPWVRSIAERPRVRADRKRVVWFGTDSRQPVLAEHLGRGGTAYVLQDGWLVQATGGRRTPLLRVAEVPGAFGGAAPYAAVNALAAAAAARALGASPDVVAERLAGFEPRVDNPGRGTLLRLGEVSLFVDYAHNPAAIATVLRTLHRLWGPQRCLAVVTLPGDRRDDLLAASAQVLADGVTRAVLHDDEDPRGRAPGEVSALVEREMRARRPLLQAVRAAGPRAAVEAALRLAAPGDVVLVLYEKLAPMLDLLADLGAVPGDSTVVHAGRLAAHPGRAAEPGRGTVRPEGAAAASAK</sequence>
<dbReference type="Gene3D" id="3.90.190.20">
    <property type="entry name" value="Mur ligase, C-terminal domain"/>
    <property type="match status" value="1"/>
</dbReference>
<dbReference type="GO" id="GO:0071161">
    <property type="term" value="F:cyanophycin synthetase activity (L-arginine-adding)"/>
    <property type="evidence" value="ECO:0007669"/>
    <property type="project" value="UniProtKB-EC"/>
</dbReference>
<comment type="catalytic activity">
    <reaction evidence="12">
        <text>[L-4-(L-arginin-2-N-yl)aspartate](n) + L-aspartate + ATP = [L-4-(L-arginin-2-N-yl)aspartate](n)-L-aspartate + ADP + phosphate + H(+)</text>
        <dbReference type="Rhea" id="RHEA:13277"/>
        <dbReference type="Rhea" id="RHEA-COMP:13728"/>
        <dbReference type="Rhea" id="RHEA-COMP:13733"/>
        <dbReference type="ChEBI" id="CHEBI:15378"/>
        <dbReference type="ChEBI" id="CHEBI:29991"/>
        <dbReference type="ChEBI" id="CHEBI:30616"/>
        <dbReference type="ChEBI" id="CHEBI:43474"/>
        <dbReference type="ChEBI" id="CHEBI:137986"/>
        <dbReference type="ChEBI" id="CHEBI:137990"/>
        <dbReference type="ChEBI" id="CHEBI:456216"/>
        <dbReference type="EC" id="6.3.2.29"/>
    </reaction>
</comment>
<evidence type="ECO:0000256" key="5">
    <source>
        <dbReference type="ARBA" id="ARBA00013005"/>
    </source>
</evidence>
<dbReference type="EC" id="6.3.2.29" evidence="5"/>
<evidence type="ECO:0000256" key="6">
    <source>
        <dbReference type="ARBA" id="ARBA00022036"/>
    </source>
</evidence>
<dbReference type="InterPro" id="IPR044019">
    <property type="entry name" value="Cyanophycin_syn_N"/>
</dbReference>